<dbReference type="Proteomes" id="UP000198406">
    <property type="component" value="Unassembled WGS sequence"/>
</dbReference>
<dbReference type="AlphaFoldDB" id="A0A1Z5JZ11"/>
<comment type="subcellular location">
    <subcellularLocation>
        <location evidence="1">Cell membrane</location>
        <topology evidence="1">Multi-pass membrane protein</topology>
    </subcellularLocation>
</comment>
<keyword evidence="2" id="KW-1003">Cell membrane</keyword>
<keyword evidence="4 7" id="KW-1133">Transmembrane helix</keyword>
<dbReference type="OrthoDB" id="48341at2759"/>
<dbReference type="InParanoid" id="A0A1Z5JZ11"/>
<feature type="region of interest" description="Disordered" evidence="6">
    <location>
        <begin position="297"/>
        <end position="323"/>
    </location>
</feature>
<evidence type="ECO:0000256" key="6">
    <source>
        <dbReference type="SAM" id="MobiDB-lite"/>
    </source>
</evidence>
<evidence type="ECO:0000256" key="7">
    <source>
        <dbReference type="SAM" id="Phobius"/>
    </source>
</evidence>
<proteinExistence type="predicted"/>
<feature type="transmembrane region" description="Helical" evidence="7">
    <location>
        <begin position="202"/>
        <end position="223"/>
    </location>
</feature>
<evidence type="ECO:0000256" key="2">
    <source>
        <dbReference type="ARBA" id="ARBA00022475"/>
    </source>
</evidence>
<evidence type="ECO:0000256" key="5">
    <source>
        <dbReference type="ARBA" id="ARBA00023136"/>
    </source>
</evidence>
<dbReference type="InterPro" id="IPR051791">
    <property type="entry name" value="Pra-immunoreactive"/>
</dbReference>
<accession>A0A1Z5JZ11</accession>
<evidence type="ECO:0000313" key="9">
    <source>
        <dbReference type="EMBL" id="GAX19159.1"/>
    </source>
</evidence>
<organism evidence="9 10">
    <name type="scientific">Fistulifera solaris</name>
    <name type="common">Oleaginous diatom</name>
    <dbReference type="NCBI Taxonomy" id="1519565"/>
    <lineage>
        <taxon>Eukaryota</taxon>
        <taxon>Sar</taxon>
        <taxon>Stramenopiles</taxon>
        <taxon>Ochrophyta</taxon>
        <taxon>Bacillariophyta</taxon>
        <taxon>Bacillariophyceae</taxon>
        <taxon>Bacillariophycidae</taxon>
        <taxon>Naviculales</taxon>
        <taxon>Naviculaceae</taxon>
        <taxon>Fistulifera</taxon>
    </lineage>
</organism>
<protein>
    <recommendedName>
        <fullName evidence="8">RDD domain-containing protein</fullName>
    </recommendedName>
</protein>
<reference evidence="9 10" key="1">
    <citation type="journal article" date="2015" name="Plant Cell">
        <title>Oil accumulation by the oleaginous diatom Fistulifera solaris as revealed by the genome and transcriptome.</title>
        <authorList>
            <person name="Tanaka T."/>
            <person name="Maeda Y."/>
            <person name="Veluchamy A."/>
            <person name="Tanaka M."/>
            <person name="Abida H."/>
            <person name="Marechal E."/>
            <person name="Bowler C."/>
            <person name="Muto M."/>
            <person name="Sunaga Y."/>
            <person name="Tanaka M."/>
            <person name="Yoshino T."/>
            <person name="Taniguchi T."/>
            <person name="Fukuda Y."/>
            <person name="Nemoto M."/>
            <person name="Matsumoto M."/>
            <person name="Wong P.S."/>
            <person name="Aburatani S."/>
            <person name="Fujibuchi W."/>
        </authorList>
    </citation>
    <scope>NUCLEOTIDE SEQUENCE [LARGE SCALE GENOMIC DNA]</scope>
    <source>
        <strain evidence="9 10">JPCC DA0580</strain>
    </source>
</reference>
<dbReference type="Pfam" id="PF06271">
    <property type="entry name" value="RDD"/>
    <property type="match status" value="1"/>
</dbReference>
<gene>
    <name evidence="9" type="ORF">FisN_3Lh103</name>
</gene>
<comment type="caution">
    <text evidence="9">The sequence shown here is derived from an EMBL/GenBank/DDBJ whole genome shotgun (WGS) entry which is preliminary data.</text>
</comment>
<keyword evidence="10" id="KW-1185">Reference proteome</keyword>
<dbReference type="PANTHER" id="PTHR36115">
    <property type="entry name" value="PROLINE-RICH ANTIGEN HOMOLOG-RELATED"/>
    <property type="match status" value="1"/>
</dbReference>
<feature type="compositionally biased region" description="Basic and acidic residues" evidence="6">
    <location>
        <begin position="297"/>
        <end position="313"/>
    </location>
</feature>
<sequence length="333" mass="38218">MSWLVGRAIGGVVNPVVSNVDFNDILLRIDLNEVIDRIDVDRIMERVDINFLLERINFDRVVERLPIEEIVDRSNIGEIVARSSSGIFSQLLDAIRAQAAKYDYIFQGMGRCRCYWRKRFVDWELPPKPGKYDRVADGKIRCPRNAGGLAYAMQGRNAGIVSRTCSYWIDELFIILSFAGCIALARQAYGVVQNEALHTPEWLYVLMYISYGVSYDFLSYYLVGRTLGMAVMGLKLVSQRNGKWLGPIRCFVRALFVSIRLLALPSLIIGLIRKDRRHFLDLVCGSCVIYSWDARPPRKCDSHAKNSIRDNDPYFRPLEDDDDDQELECFHEP</sequence>
<keyword evidence="3 7" id="KW-0812">Transmembrane</keyword>
<feature type="transmembrane region" description="Helical" evidence="7">
    <location>
        <begin position="250"/>
        <end position="272"/>
    </location>
</feature>
<dbReference type="EMBL" id="BDSP01000134">
    <property type="protein sequence ID" value="GAX19159.1"/>
    <property type="molecule type" value="Genomic_DNA"/>
</dbReference>
<evidence type="ECO:0000259" key="8">
    <source>
        <dbReference type="Pfam" id="PF06271"/>
    </source>
</evidence>
<evidence type="ECO:0000256" key="3">
    <source>
        <dbReference type="ARBA" id="ARBA00022692"/>
    </source>
</evidence>
<evidence type="ECO:0000313" key="10">
    <source>
        <dbReference type="Proteomes" id="UP000198406"/>
    </source>
</evidence>
<dbReference type="GO" id="GO:0005886">
    <property type="term" value="C:plasma membrane"/>
    <property type="evidence" value="ECO:0007669"/>
    <property type="project" value="UniProtKB-SubCell"/>
</dbReference>
<dbReference type="InterPro" id="IPR010432">
    <property type="entry name" value="RDD"/>
</dbReference>
<evidence type="ECO:0000256" key="1">
    <source>
        <dbReference type="ARBA" id="ARBA00004651"/>
    </source>
</evidence>
<name>A0A1Z5JZ11_FISSO</name>
<keyword evidence="5 7" id="KW-0472">Membrane</keyword>
<feature type="transmembrane region" description="Helical" evidence="7">
    <location>
        <begin position="172"/>
        <end position="190"/>
    </location>
</feature>
<feature type="domain" description="RDD" evidence="8">
    <location>
        <begin position="158"/>
        <end position="284"/>
    </location>
</feature>
<evidence type="ECO:0000256" key="4">
    <source>
        <dbReference type="ARBA" id="ARBA00022989"/>
    </source>
</evidence>